<evidence type="ECO:0000256" key="10">
    <source>
        <dbReference type="SAM" id="MobiDB-lite"/>
    </source>
</evidence>
<dbReference type="EnsemblMetazoa" id="HelroT176491">
    <property type="protein sequence ID" value="HelroP176491"/>
    <property type="gene ID" value="HelroG176491"/>
</dbReference>
<dbReference type="EMBL" id="AMQM01005687">
    <property type="status" value="NOT_ANNOTATED_CDS"/>
    <property type="molecule type" value="Genomic_DNA"/>
</dbReference>
<keyword evidence="14" id="KW-1185">Reference proteome</keyword>
<dbReference type="SUPFAM" id="SSF52540">
    <property type="entry name" value="P-loop containing nucleoside triphosphate hydrolases"/>
    <property type="match status" value="1"/>
</dbReference>
<reference evidence="12 14" key="2">
    <citation type="journal article" date="2013" name="Nature">
        <title>Insights into bilaterian evolution from three spiralian genomes.</title>
        <authorList>
            <person name="Simakov O."/>
            <person name="Marletaz F."/>
            <person name="Cho S.J."/>
            <person name="Edsinger-Gonzales E."/>
            <person name="Havlak P."/>
            <person name="Hellsten U."/>
            <person name="Kuo D.H."/>
            <person name="Larsson T."/>
            <person name="Lv J."/>
            <person name="Arendt D."/>
            <person name="Savage R."/>
            <person name="Osoegawa K."/>
            <person name="de Jong P."/>
            <person name="Grimwood J."/>
            <person name="Chapman J.A."/>
            <person name="Shapiro H."/>
            <person name="Aerts A."/>
            <person name="Otillar R.P."/>
            <person name="Terry A.Y."/>
            <person name="Boore J.L."/>
            <person name="Grigoriev I.V."/>
            <person name="Lindberg D.R."/>
            <person name="Seaver E.C."/>
            <person name="Weisblat D.A."/>
            <person name="Putnam N.H."/>
            <person name="Rokhsar D.S."/>
        </authorList>
    </citation>
    <scope>NUCLEOTIDE SEQUENCE</scope>
</reference>
<dbReference type="GO" id="GO:0005634">
    <property type="term" value="C:nucleus"/>
    <property type="evidence" value="ECO:0000318"/>
    <property type="project" value="GO_Central"/>
</dbReference>
<evidence type="ECO:0000256" key="1">
    <source>
        <dbReference type="ARBA" id="ARBA00007913"/>
    </source>
</evidence>
<dbReference type="GO" id="GO:0005737">
    <property type="term" value="C:cytoplasm"/>
    <property type="evidence" value="ECO:0000318"/>
    <property type="project" value="GO_Central"/>
</dbReference>
<keyword evidence="8" id="KW-0067">ATP-binding</keyword>
<dbReference type="GO" id="GO:0016787">
    <property type="term" value="F:hydrolase activity"/>
    <property type="evidence" value="ECO:0007669"/>
    <property type="project" value="UniProtKB-KW"/>
</dbReference>
<evidence type="ECO:0000256" key="8">
    <source>
        <dbReference type="ARBA" id="ARBA00022840"/>
    </source>
</evidence>
<dbReference type="PROSITE" id="PS51039">
    <property type="entry name" value="ZF_AN1"/>
    <property type="match status" value="1"/>
</dbReference>
<evidence type="ECO:0000313" key="12">
    <source>
        <dbReference type="EMBL" id="ESN99731.1"/>
    </source>
</evidence>
<feature type="region of interest" description="Disordered" evidence="10">
    <location>
        <begin position="852"/>
        <end position="900"/>
    </location>
</feature>
<dbReference type="InterPro" id="IPR035896">
    <property type="entry name" value="AN1-like_Znf"/>
</dbReference>
<evidence type="ECO:0000313" key="14">
    <source>
        <dbReference type="Proteomes" id="UP000015101"/>
    </source>
</evidence>
<dbReference type="CDD" id="cd18808">
    <property type="entry name" value="SF1_C_Upf1"/>
    <property type="match status" value="1"/>
</dbReference>
<dbReference type="GO" id="GO:0005694">
    <property type="term" value="C:chromosome"/>
    <property type="evidence" value="ECO:0007669"/>
    <property type="project" value="UniProtKB-ARBA"/>
</dbReference>
<keyword evidence="4 9" id="KW-0863">Zinc-finger</keyword>
<dbReference type="RefSeq" id="XP_009022096.1">
    <property type="nucleotide sequence ID" value="XM_009023848.1"/>
</dbReference>
<dbReference type="InterPro" id="IPR000058">
    <property type="entry name" value="Znf_AN1"/>
</dbReference>
<feature type="compositionally biased region" description="Polar residues" evidence="10">
    <location>
        <begin position="506"/>
        <end position="533"/>
    </location>
</feature>
<evidence type="ECO:0000256" key="9">
    <source>
        <dbReference type="PROSITE-ProRule" id="PRU00449"/>
    </source>
</evidence>
<dbReference type="GO" id="GO:0043139">
    <property type="term" value="F:5'-3' DNA helicase activity"/>
    <property type="evidence" value="ECO:0000318"/>
    <property type="project" value="GO_Central"/>
</dbReference>
<dbReference type="GO" id="GO:0008270">
    <property type="term" value="F:zinc ion binding"/>
    <property type="evidence" value="ECO:0007669"/>
    <property type="project" value="UniProtKB-KW"/>
</dbReference>
<dbReference type="Pfam" id="PF13086">
    <property type="entry name" value="AAA_11"/>
    <property type="match status" value="1"/>
</dbReference>
<feature type="compositionally biased region" description="Polar residues" evidence="10">
    <location>
        <begin position="710"/>
        <end position="724"/>
    </location>
</feature>
<dbReference type="GeneID" id="20205856"/>
<dbReference type="HOGENOM" id="CLU_001666_5_0_1"/>
<feature type="region of interest" description="Disordered" evidence="10">
    <location>
        <begin position="566"/>
        <end position="784"/>
    </location>
</feature>
<dbReference type="PANTHER" id="PTHR43788:SF8">
    <property type="entry name" value="DNA-BINDING PROTEIN SMUBP-2"/>
    <property type="match status" value="1"/>
</dbReference>
<dbReference type="KEGG" id="hro:HELRODRAFT_176491"/>
<feature type="compositionally biased region" description="Polar residues" evidence="10">
    <location>
        <begin position="475"/>
        <end position="484"/>
    </location>
</feature>
<dbReference type="OrthoDB" id="6513042at2759"/>
<organism evidence="13 14">
    <name type="scientific">Helobdella robusta</name>
    <name type="common">Californian leech</name>
    <dbReference type="NCBI Taxonomy" id="6412"/>
    <lineage>
        <taxon>Eukaryota</taxon>
        <taxon>Metazoa</taxon>
        <taxon>Spiralia</taxon>
        <taxon>Lophotrochozoa</taxon>
        <taxon>Annelida</taxon>
        <taxon>Clitellata</taxon>
        <taxon>Hirudinea</taxon>
        <taxon>Rhynchobdellida</taxon>
        <taxon>Glossiphoniidae</taxon>
        <taxon>Helobdella</taxon>
    </lineage>
</organism>
<keyword evidence="6" id="KW-0347">Helicase</keyword>
<evidence type="ECO:0000313" key="13">
    <source>
        <dbReference type="EnsemblMetazoa" id="HelroP176491"/>
    </source>
</evidence>
<feature type="compositionally biased region" description="Acidic residues" evidence="10">
    <location>
        <begin position="571"/>
        <end position="616"/>
    </location>
</feature>
<name>T1FAK7_HELRO</name>
<keyword evidence="5" id="KW-0378">Hydrolase</keyword>
<evidence type="ECO:0000256" key="2">
    <source>
        <dbReference type="ARBA" id="ARBA00022723"/>
    </source>
</evidence>
<proteinExistence type="inferred from homology"/>
<dbReference type="PANTHER" id="PTHR43788">
    <property type="entry name" value="DNA2/NAM7 HELICASE FAMILY MEMBER"/>
    <property type="match status" value="1"/>
</dbReference>
<dbReference type="Gene3D" id="4.10.1110.10">
    <property type="entry name" value="AN1-like Zinc finger"/>
    <property type="match status" value="1"/>
</dbReference>
<comment type="similarity">
    <text evidence="1">Belongs to the DNA2/NAM7 helicase family.</text>
</comment>
<dbReference type="OMA" id="HEDIMCW"/>
<dbReference type="AlphaFoldDB" id="T1FAK7"/>
<keyword evidence="2" id="KW-0479">Metal-binding</keyword>
<dbReference type="GO" id="GO:0005524">
    <property type="term" value="F:ATP binding"/>
    <property type="evidence" value="ECO:0007669"/>
    <property type="project" value="UniProtKB-KW"/>
</dbReference>
<dbReference type="Gene3D" id="3.40.50.300">
    <property type="entry name" value="P-loop containing nucleotide triphosphate hydrolases"/>
    <property type="match status" value="2"/>
</dbReference>
<protein>
    <recommendedName>
        <fullName evidence="11">AN1-type domain-containing protein</fullName>
    </recommendedName>
</protein>
<evidence type="ECO:0000256" key="7">
    <source>
        <dbReference type="ARBA" id="ARBA00022833"/>
    </source>
</evidence>
<feature type="region of interest" description="Disordered" evidence="10">
    <location>
        <begin position="475"/>
        <end position="533"/>
    </location>
</feature>
<feature type="compositionally biased region" description="Basic residues" evidence="10">
    <location>
        <begin position="758"/>
        <end position="770"/>
    </location>
</feature>
<dbReference type="Pfam" id="PF13087">
    <property type="entry name" value="AAA_12"/>
    <property type="match status" value="1"/>
</dbReference>
<feature type="compositionally biased region" description="Basic and acidic residues" evidence="10">
    <location>
        <begin position="617"/>
        <end position="629"/>
    </location>
</feature>
<dbReference type="InterPro" id="IPR041679">
    <property type="entry name" value="DNA2/NAM7-like_C"/>
</dbReference>
<keyword evidence="7" id="KW-0862">Zinc</keyword>
<reference evidence="14" key="1">
    <citation type="submission" date="2012-12" db="EMBL/GenBank/DDBJ databases">
        <authorList>
            <person name="Hellsten U."/>
            <person name="Grimwood J."/>
            <person name="Chapman J.A."/>
            <person name="Shapiro H."/>
            <person name="Aerts A."/>
            <person name="Otillar R.P."/>
            <person name="Terry A.Y."/>
            <person name="Boore J.L."/>
            <person name="Simakov O."/>
            <person name="Marletaz F."/>
            <person name="Cho S.-J."/>
            <person name="Edsinger-Gonzales E."/>
            <person name="Havlak P."/>
            <person name="Kuo D.-H."/>
            <person name="Larsson T."/>
            <person name="Lv J."/>
            <person name="Arendt D."/>
            <person name="Savage R."/>
            <person name="Osoegawa K."/>
            <person name="de Jong P."/>
            <person name="Lindberg D.R."/>
            <person name="Seaver E.C."/>
            <person name="Weisblat D.A."/>
            <person name="Putnam N.H."/>
            <person name="Grigoriev I.V."/>
            <person name="Rokhsar D.S."/>
        </authorList>
    </citation>
    <scope>NUCLEOTIDE SEQUENCE</scope>
</reference>
<dbReference type="InterPro" id="IPR027417">
    <property type="entry name" value="P-loop_NTPase"/>
</dbReference>
<dbReference type="SUPFAM" id="SSF118310">
    <property type="entry name" value="AN1-like Zinc finger"/>
    <property type="match status" value="1"/>
</dbReference>
<feature type="domain" description="AN1-type" evidence="11">
    <location>
        <begin position="797"/>
        <end position="846"/>
    </location>
</feature>
<keyword evidence="3" id="KW-0547">Nucleotide-binding</keyword>
<dbReference type="InterPro" id="IPR047187">
    <property type="entry name" value="SF1_C_Upf1"/>
</dbReference>
<dbReference type="InterPro" id="IPR041677">
    <property type="entry name" value="DNA2/NAM7_AAA_11"/>
</dbReference>
<dbReference type="CTD" id="20205856"/>
<dbReference type="EMBL" id="AMQM01005686">
    <property type="status" value="NOT_ANNOTATED_CDS"/>
    <property type="molecule type" value="Genomic_DNA"/>
</dbReference>
<evidence type="ECO:0000256" key="6">
    <source>
        <dbReference type="ARBA" id="ARBA00022806"/>
    </source>
</evidence>
<dbReference type="eggNOG" id="KOG1803">
    <property type="taxonomic scope" value="Eukaryota"/>
</dbReference>
<gene>
    <name evidence="13" type="primary">20205856</name>
    <name evidence="12" type="ORF">HELRODRAFT_176491</name>
</gene>
<evidence type="ECO:0000256" key="4">
    <source>
        <dbReference type="ARBA" id="ARBA00022771"/>
    </source>
</evidence>
<evidence type="ECO:0000256" key="5">
    <source>
        <dbReference type="ARBA" id="ARBA00022801"/>
    </source>
</evidence>
<feature type="compositionally biased region" description="Basic and acidic residues" evidence="10">
    <location>
        <begin position="686"/>
        <end position="695"/>
    </location>
</feature>
<dbReference type="EMBL" id="KB097070">
    <property type="protein sequence ID" value="ESN99731.1"/>
    <property type="molecule type" value="Genomic_DNA"/>
</dbReference>
<reference evidence="13" key="3">
    <citation type="submission" date="2015-06" db="UniProtKB">
        <authorList>
            <consortium name="EnsemblMetazoa"/>
        </authorList>
    </citation>
    <scope>IDENTIFICATION</scope>
</reference>
<feature type="compositionally biased region" description="Basic and acidic residues" evidence="10">
    <location>
        <begin position="881"/>
        <end position="900"/>
    </location>
</feature>
<dbReference type="FunFam" id="3.40.50.300:FF:000326">
    <property type="entry name" value="P-loop containing nucleoside triphosphate hydrolase"/>
    <property type="match status" value="1"/>
</dbReference>
<evidence type="ECO:0000256" key="3">
    <source>
        <dbReference type="ARBA" id="ARBA00022741"/>
    </source>
</evidence>
<dbReference type="SMART" id="SM00154">
    <property type="entry name" value="ZnF_AN1"/>
    <property type="match status" value="1"/>
</dbReference>
<dbReference type="Pfam" id="PF01428">
    <property type="entry name" value="zf-AN1"/>
    <property type="match status" value="1"/>
</dbReference>
<dbReference type="Proteomes" id="UP000015101">
    <property type="component" value="Unassembled WGS sequence"/>
</dbReference>
<dbReference type="InterPro" id="IPR050534">
    <property type="entry name" value="Coronavir_polyprotein_1ab"/>
</dbReference>
<accession>T1FAK7</accession>
<sequence length="900" mass="99280">MERSNNHLLDVLFGSASLSPPLQGGPDSDDLQFFNSNLDQSQREAVRFALRQRELAIIHGPPGTGKTTTVVEVIKQSAVRRGLKVLVCAPSNIAVDNLVEKLSDSKLKMVRLGHPARIMPSIVNYSLDAVLESSDDTKIADDIRKDINQTLNKLRNPKKTPPSSSPTMMERWKLRDEMRILRKELKEREEQAVTDVLARSRVVLCTLTMASDDGPMSPNRFKDLFDVVVIDECSQTSHQPNNPTHNSEAKLQLQTSLMERLIERFTSSSAAGNGDVVRMLTTQYRMHEDIMCWSSETFYGGKLSAHSSVAHHLLRDLPAVEPTDETTTPLLLVDTSGCGYQEVCLEDGVSKGNEGEADLVCCHVNRLLKAGVKEECIGVIVPYNLQVEILRQKMSERFARVEVRSVDGFQGREKEVVIISLVRSNAVGEVGFLAEKRRINVAVTRARRQLAIICDVTTVSLVLEGASYCAAPATTHRTTTSVKRSANKTTTTSKKPSKSNARKLNENCSRADQTTALKGHSQQQQPTIDSQVQHNRRNVKKLCEELDICHVSRGMAQDRYIEISKKFPPADDGDDDDDVDGDDDDDTGGDGDDGGGVVDGDDDNVEDDEEEEDYDDGDKHREEDNEKDTPSYFYDNSTDSYPTGGMIEKNVTLTTREEVQTPASKTECYWDPFSDGATGNQVFESDNYHGADQNDRNNLCLNDEAVGVRPQSTKSLDHSTTSAAAGSKDVIHNSESPSRCGPALTSQSPDEDVQSKKNTARKKKRNKKSSSRQETEDSTNDVAGGAAGFDEIIKAAQLQNSTCSKEGCNAKVTVLGQNCAFCRQRFCLNHHLAEAHGCGEAAKRAARKQLATDQKLYPGSGVPPKTLKPDKRAQLKSKLNKKLEKLTSERVGKTDKSNER</sequence>
<dbReference type="InParanoid" id="T1FAK7"/>
<evidence type="ECO:0000259" key="11">
    <source>
        <dbReference type="PROSITE" id="PS51039"/>
    </source>
</evidence>
<dbReference type="STRING" id="6412.T1FAK7"/>